<evidence type="ECO:0000256" key="8">
    <source>
        <dbReference type="ARBA" id="ARBA00023034"/>
    </source>
</evidence>
<dbReference type="GO" id="GO:0006891">
    <property type="term" value="P:intra-Golgi vesicle-mediated transport"/>
    <property type="evidence" value="ECO:0007669"/>
    <property type="project" value="TreeGrafter"/>
</dbReference>
<feature type="domain" description="AP complex mu/sigma subunit" evidence="14">
    <location>
        <begin position="47"/>
        <end position="164"/>
    </location>
</feature>
<feature type="chain" id="PRO_5018300486" description="Coatomer subunit zeta" evidence="13">
    <location>
        <begin position="26"/>
        <end position="202"/>
    </location>
</feature>
<evidence type="ECO:0000256" key="10">
    <source>
        <dbReference type="ARBA" id="ARBA00023329"/>
    </source>
</evidence>
<dbReference type="GO" id="GO:0006890">
    <property type="term" value="P:retrograde vesicle-mediated transport, Golgi to endoplasmic reticulum"/>
    <property type="evidence" value="ECO:0007669"/>
    <property type="project" value="UniProtKB-UniRule"/>
</dbReference>
<evidence type="ECO:0000313" key="16">
    <source>
        <dbReference type="Proteomes" id="UP000275078"/>
    </source>
</evidence>
<dbReference type="AlphaFoldDB" id="A0A3N4IJ05"/>
<sequence length="202" mass="22868">MADRFPANLSLYTITAVLILVPATGERVYVNYYKPPHGLPDGSDIKTFQPYLTKKEQLAFEKGLCEKTNKQNHEVLMYDEKLVLYKNEGDVCIYVVGGQEENELLLYSVLAAIKDSLNIVLKTSIDKRTINEHYDQVAIAIDETIDDGIILETDPQLIASRVSKPPKDELQGVKSIELSEQGLLNAWELGKRQLQERLRQGF</sequence>
<dbReference type="PANTHER" id="PTHR11043">
    <property type="entry name" value="ZETA-COAT PROTEIN"/>
    <property type="match status" value="1"/>
</dbReference>
<dbReference type="PANTHER" id="PTHR11043:SF0">
    <property type="entry name" value="COATOMER SUBUNIT ZETA"/>
    <property type="match status" value="1"/>
</dbReference>
<evidence type="ECO:0000256" key="3">
    <source>
        <dbReference type="ARBA" id="ARBA00011775"/>
    </source>
</evidence>
<keyword evidence="7 12" id="KW-0653">Protein transport</keyword>
<dbReference type="InterPro" id="IPR022775">
    <property type="entry name" value="AP_mu_sigma_su"/>
</dbReference>
<comment type="subcellular location">
    <subcellularLocation>
        <location evidence="12">Cytoplasm</location>
    </subcellularLocation>
    <subcellularLocation>
        <location evidence="1 12">Golgi apparatus membrane</location>
        <topology evidence="1 12">Peripheral membrane protein</topology>
        <orientation evidence="1 12">Cytoplasmic side</orientation>
    </subcellularLocation>
    <subcellularLocation>
        <location evidence="12">Cytoplasmic vesicle</location>
        <location evidence="12">COPI-coated vesicle membrane</location>
        <topology evidence="12">Peripheral membrane protein</topology>
        <orientation evidence="12">Cytoplasmic side</orientation>
    </subcellularLocation>
</comment>
<accession>A0A3N4IJ05</accession>
<protein>
    <recommendedName>
        <fullName evidence="12">Coatomer subunit zeta</fullName>
    </recommendedName>
</protein>
<keyword evidence="9 12" id="KW-0472">Membrane</keyword>
<dbReference type="GO" id="GO:0030126">
    <property type="term" value="C:COPI vesicle coat"/>
    <property type="evidence" value="ECO:0007669"/>
    <property type="project" value="UniProtKB-UniRule"/>
</dbReference>
<keyword evidence="5 12" id="KW-0963">Cytoplasm</keyword>
<evidence type="ECO:0000256" key="6">
    <source>
        <dbReference type="ARBA" id="ARBA00022892"/>
    </source>
</evidence>
<evidence type="ECO:0000256" key="1">
    <source>
        <dbReference type="ARBA" id="ARBA00004255"/>
    </source>
</evidence>
<evidence type="ECO:0000256" key="13">
    <source>
        <dbReference type="SAM" id="SignalP"/>
    </source>
</evidence>
<reference evidence="15 16" key="1">
    <citation type="journal article" date="2018" name="Nat. Ecol. Evol.">
        <title>Pezizomycetes genomes reveal the molecular basis of ectomycorrhizal truffle lifestyle.</title>
        <authorList>
            <person name="Murat C."/>
            <person name="Payen T."/>
            <person name="Noel B."/>
            <person name="Kuo A."/>
            <person name="Morin E."/>
            <person name="Chen J."/>
            <person name="Kohler A."/>
            <person name="Krizsan K."/>
            <person name="Balestrini R."/>
            <person name="Da Silva C."/>
            <person name="Montanini B."/>
            <person name="Hainaut M."/>
            <person name="Levati E."/>
            <person name="Barry K.W."/>
            <person name="Belfiori B."/>
            <person name="Cichocki N."/>
            <person name="Clum A."/>
            <person name="Dockter R.B."/>
            <person name="Fauchery L."/>
            <person name="Guy J."/>
            <person name="Iotti M."/>
            <person name="Le Tacon F."/>
            <person name="Lindquist E.A."/>
            <person name="Lipzen A."/>
            <person name="Malagnac F."/>
            <person name="Mello A."/>
            <person name="Molinier V."/>
            <person name="Miyauchi S."/>
            <person name="Poulain J."/>
            <person name="Riccioni C."/>
            <person name="Rubini A."/>
            <person name="Sitrit Y."/>
            <person name="Splivallo R."/>
            <person name="Traeger S."/>
            <person name="Wang M."/>
            <person name="Zifcakova L."/>
            <person name="Wipf D."/>
            <person name="Zambonelli A."/>
            <person name="Paolocci F."/>
            <person name="Nowrousian M."/>
            <person name="Ottonello S."/>
            <person name="Baldrian P."/>
            <person name="Spatafora J.W."/>
            <person name="Henrissat B."/>
            <person name="Nagy L.G."/>
            <person name="Aury J.M."/>
            <person name="Wincker P."/>
            <person name="Grigoriev I.V."/>
            <person name="Bonfante P."/>
            <person name="Martin F.M."/>
        </authorList>
    </citation>
    <scope>NUCLEOTIDE SEQUENCE [LARGE SCALE GENOMIC DNA]</scope>
    <source>
        <strain evidence="15 16">RN42</strain>
    </source>
</reference>
<comment type="subunit">
    <text evidence="3 12">Oligomeric complex that consists of at least the alpha, beta, beta', gamma, delta, epsilon and zeta subunits.</text>
</comment>
<evidence type="ECO:0000256" key="4">
    <source>
        <dbReference type="ARBA" id="ARBA00022448"/>
    </source>
</evidence>
<evidence type="ECO:0000256" key="2">
    <source>
        <dbReference type="ARBA" id="ARBA00006972"/>
    </source>
</evidence>
<dbReference type="Gene3D" id="3.30.450.60">
    <property type="match status" value="1"/>
</dbReference>
<keyword evidence="6 12" id="KW-0931">ER-Golgi transport</keyword>
<comment type="similarity">
    <text evidence="2 12">Belongs to the adaptor complexes small subunit family.</text>
</comment>
<name>A0A3N4IJ05_ASCIM</name>
<evidence type="ECO:0000256" key="12">
    <source>
        <dbReference type="RuleBase" id="RU366053"/>
    </source>
</evidence>
<dbReference type="STRING" id="1160509.A0A3N4IJ05"/>
<evidence type="ECO:0000256" key="5">
    <source>
        <dbReference type="ARBA" id="ARBA00022490"/>
    </source>
</evidence>
<dbReference type="GO" id="GO:0000139">
    <property type="term" value="C:Golgi membrane"/>
    <property type="evidence" value="ECO:0007669"/>
    <property type="project" value="UniProtKB-SubCell"/>
</dbReference>
<dbReference type="OrthoDB" id="10249988at2759"/>
<keyword evidence="16" id="KW-1185">Reference proteome</keyword>
<keyword evidence="4 12" id="KW-0813">Transport</keyword>
<keyword evidence="13" id="KW-0732">Signal</keyword>
<proteinExistence type="inferred from homology"/>
<dbReference type="FunFam" id="3.30.450.60:FF:000013">
    <property type="entry name" value="Coatomer subunit zeta"/>
    <property type="match status" value="1"/>
</dbReference>
<gene>
    <name evidence="15" type="ORF">BJ508DRAFT_146376</name>
</gene>
<dbReference type="Pfam" id="PF01217">
    <property type="entry name" value="Clat_adaptor_s"/>
    <property type="match status" value="1"/>
</dbReference>
<keyword evidence="8 12" id="KW-0333">Golgi apparatus</keyword>
<comment type="function">
    <text evidence="11">The coatomer is a cytosolic protein complex that binds to dilysine motifs and reversibly associates with Golgi non-clathrin-coated vesicles, which further mediate biosynthetic protein transport from the ER, via the Golgi up to the trans Golgi network. Coatomer complex is required for budding from Golgi membranes, and is essential for the retrograde Golgi-to-ER transport of dilysine-tagged proteins. The zeta subunit may be involved in regulating the coat assembly and, hence, the rate of biosynthetic protein transport due to its association-dissociation properties with the coatomer complex.</text>
</comment>
<evidence type="ECO:0000256" key="7">
    <source>
        <dbReference type="ARBA" id="ARBA00022927"/>
    </source>
</evidence>
<evidence type="ECO:0000256" key="9">
    <source>
        <dbReference type="ARBA" id="ARBA00023136"/>
    </source>
</evidence>
<dbReference type="InterPro" id="IPR039652">
    <property type="entry name" value="Coatomer_zeta"/>
</dbReference>
<evidence type="ECO:0000256" key="11">
    <source>
        <dbReference type="ARBA" id="ARBA00045555"/>
    </source>
</evidence>
<dbReference type="Proteomes" id="UP000275078">
    <property type="component" value="Unassembled WGS sequence"/>
</dbReference>
<evidence type="ECO:0000313" key="15">
    <source>
        <dbReference type="EMBL" id="RPA86122.1"/>
    </source>
</evidence>
<dbReference type="EMBL" id="ML119650">
    <property type="protein sequence ID" value="RPA86122.1"/>
    <property type="molecule type" value="Genomic_DNA"/>
</dbReference>
<evidence type="ECO:0000259" key="14">
    <source>
        <dbReference type="Pfam" id="PF01217"/>
    </source>
</evidence>
<dbReference type="SUPFAM" id="SSF64356">
    <property type="entry name" value="SNARE-like"/>
    <property type="match status" value="1"/>
</dbReference>
<dbReference type="GO" id="GO:0006886">
    <property type="term" value="P:intracellular protein transport"/>
    <property type="evidence" value="ECO:0007669"/>
    <property type="project" value="TreeGrafter"/>
</dbReference>
<dbReference type="InterPro" id="IPR011012">
    <property type="entry name" value="Longin-like_dom_sf"/>
</dbReference>
<organism evidence="15 16">
    <name type="scientific">Ascobolus immersus RN42</name>
    <dbReference type="NCBI Taxonomy" id="1160509"/>
    <lineage>
        <taxon>Eukaryota</taxon>
        <taxon>Fungi</taxon>
        <taxon>Dikarya</taxon>
        <taxon>Ascomycota</taxon>
        <taxon>Pezizomycotina</taxon>
        <taxon>Pezizomycetes</taxon>
        <taxon>Pezizales</taxon>
        <taxon>Ascobolaceae</taxon>
        <taxon>Ascobolus</taxon>
    </lineage>
</organism>
<keyword evidence="10 12" id="KW-0968">Cytoplasmic vesicle</keyword>
<feature type="signal peptide" evidence="13">
    <location>
        <begin position="1"/>
        <end position="25"/>
    </location>
</feature>